<evidence type="ECO:0000313" key="7">
    <source>
        <dbReference type="EMBL" id="ABK53182.1"/>
    </source>
</evidence>
<dbReference type="InterPro" id="IPR013325">
    <property type="entry name" value="RNA_pol_sigma_r2"/>
</dbReference>
<dbReference type="Gene3D" id="1.10.10.10">
    <property type="entry name" value="Winged helix-like DNA-binding domain superfamily/Winged helix DNA-binding domain"/>
    <property type="match status" value="1"/>
</dbReference>
<keyword evidence="2" id="KW-0805">Transcription regulation</keyword>
<sequence length="192" mass="20995">MTDQSTSTLVAAARAGSREAWHALVDRYARLVWAVIRGHGIGGMDAADISQTAWLRLVEHLDRLRDPDQVGSWLAATTRHECLRFLNRRGREHVTESLPDHPSVEPTPEEHVVAADRDRLLAAALAQLPPRCRVLLRALTSDPTPSYAELAAALDVPIGSLGPTRSRCLARLRELLAALGHEPDVESAGSNR</sequence>
<dbReference type="InterPro" id="IPR036388">
    <property type="entry name" value="WH-like_DNA-bd_sf"/>
</dbReference>
<evidence type="ECO:0000256" key="1">
    <source>
        <dbReference type="ARBA" id="ARBA00010641"/>
    </source>
</evidence>
<dbReference type="STRING" id="351607.Acel_1410"/>
<keyword evidence="3" id="KW-0731">Sigma factor</keyword>
<dbReference type="PANTHER" id="PTHR43133">
    <property type="entry name" value="RNA POLYMERASE ECF-TYPE SIGMA FACTO"/>
    <property type="match status" value="1"/>
</dbReference>
<accession>A0LUS2</accession>
<evidence type="ECO:0000313" key="8">
    <source>
        <dbReference type="Proteomes" id="UP000008221"/>
    </source>
</evidence>
<dbReference type="GO" id="GO:0003677">
    <property type="term" value="F:DNA binding"/>
    <property type="evidence" value="ECO:0007669"/>
    <property type="project" value="UniProtKB-KW"/>
</dbReference>
<evidence type="ECO:0000256" key="2">
    <source>
        <dbReference type="ARBA" id="ARBA00023015"/>
    </source>
</evidence>
<dbReference type="InterPro" id="IPR007627">
    <property type="entry name" value="RNA_pol_sigma70_r2"/>
</dbReference>
<dbReference type="PANTHER" id="PTHR43133:SF8">
    <property type="entry name" value="RNA POLYMERASE SIGMA FACTOR HI_1459-RELATED"/>
    <property type="match status" value="1"/>
</dbReference>
<dbReference type="NCBIfam" id="TIGR02937">
    <property type="entry name" value="sigma70-ECF"/>
    <property type="match status" value="1"/>
</dbReference>
<keyword evidence="4" id="KW-0238">DNA-binding</keyword>
<dbReference type="eggNOG" id="COG1595">
    <property type="taxonomic scope" value="Bacteria"/>
</dbReference>
<dbReference type="Proteomes" id="UP000008221">
    <property type="component" value="Chromosome"/>
</dbReference>
<keyword evidence="8" id="KW-1185">Reference proteome</keyword>
<feature type="domain" description="RNA polymerase sigma-70 region 2" evidence="6">
    <location>
        <begin position="24"/>
        <end position="91"/>
    </location>
</feature>
<reference evidence="7 8" key="1">
    <citation type="journal article" date="2009" name="Genome Res.">
        <title>Complete genome of the cellulolytic thermophile Acidothermus cellulolyticus 11B provides insights into its ecophysiological and evolutionary adaptations.</title>
        <authorList>
            <person name="Barabote R.D."/>
            <person name="Xie G."/>
            <person name="Leu D.H."/>
            <person name="Normand P."/>
            <person name="Necsulea A."/>
            <person name="Daubin V."/>
            <person name="Medigue C."/>
            <person name="Adney W.S."/>
            <person name="Xu X.C."/>
            <person name="Lapidus A."/>
            <person name="Parales R.E."/>
            <person name="Detter C."/>
            <person name="Pujic P."/>
            <person name="Bruce D."/>
            <person name="Lavire C."/>
            <person name="Challacombe J.F."/>
            <person name="Brettin T.S."/>
            <person name="Berry A.M."/>
        </authorList>
    </citation>
    <scope>NUCLEOTIDE SEQUENCE [LARGE SCALE GENOMIC DNA]</scope>
    <source>
        <strain evidence="8">ATCC 43068 / DSM 8971 / 11B</strain>
    </source>
</reference>
<proteinExistence type="inferred from homology"/>
<organism evidence="7 8">
    <name type="scientific">Acidothermus cellulolyticus (strain ATCC 43068 / DSM 8971 / 11B)</name>
    <dbReference type="NCBI Taxonomy" id="351607"/>
    <lineage>
        <taxon>Bacteria</taxon>
        <taxon>Bacillati</taxon>
        <taxon>Actinomycetota</taxon>
        <taxon>Actinomycetes</taxon>
        <taxon>Acidothermales</taxon>
        <taxon>Acidothermaceae</taxon>
        <taxon>Acidothermus</taxon>
    </lineage>
</organism>
<keyword evidence="5" id="KW-0804">Transcription</keyword>
<dbReference type="GO" id="GO:0016987">
    <property type="term" value="F:sigma factor activity"/>
    <property type="evidence" value="ECO:0007669"/>
    <property type="project" value="UniProtKB-KW"/>
</dbReference>
<dbReference type="InterPro" id="IPR039425">
    <property type="entry name" value="RNA_pol_sigma-70-like"/>
</dbReference>
<evidence type="ECO:0000259" key="6">
    <source>
        <dbReference type="Pfam" id="PF04542"/>
    </source>
</evidence>
<dbReference type="KEGG" id="ace:Acel_1410"/>
<dbReference type="HOGENOM" id="CLU_047691_5_2_11"/>
<evidence type="ECO:0000256" key="5">
    <source>
        <dbReference type="ARBA" id="ARBA00023163"/>
    </source>
</evidence>
<dbReference type="InParanoid" id="A0LUS2"/>
<dbReference type="SUPFAM" id="SSF88946">
    <property type="entry name" value="Sigma2 domain of RNA polymerase sigma factors"/>
    <property type="match status" value="1"/>
</dbReference>
<dbReference type="Pfam" id="PF04542">
    <property type="entry name" value="Sigma70_r2"/>
    <property type="match status" value="1"/>
</dbReference>
<dbReference type="OrthoDB" id="265863at2"/>
<dbReference type="EMBL" id="CP000481">
    <property type="protein sequence ID" value="ABK53182.1"/>
    <property type="molecule type" value="Genomic_DNA"/>
</dbReference>
<protein>
    <submittedName>
        <fullName evidence="7">RNA polymerase, sigma-24 subunit, ECF subfamily</fullName>
    </submittedName>
</protein>
<name>A0LUS2_ACIC1</name>
<dbReference type="AlphaFoldDB" id="A0LUS2"/>
<dbReference type="InterPro" id="IPR013324">
    <property type="entry name" value="RNA_pol_sigma_r3/r4-like"/>
</dbReference>
<dbReference type="GO" id="GO:0006352">
    <property type="term" value="P:DNA-templated transcription initiation"/>
    <property type="evidence" value="ECO:0007669"/>
    <property type="project" value="InterPro"/>
</dbReference>
<gene>
    <name evidence="7" type="ordered locus">Acel_1410</name>
</gene>
<dbReference type="SUPFAM" id="SSF88659">
    <property type="entry name" value="Sigma3 and sigma4 domains of RNA polymerase sigma factors"/>
    <property type="match status" value="1"/>
</dbReference>
<dbReference type="Gene3D" id="1.10.1740.10">
    <property type="match status" value="1"/>
</dbReference>
<dbReference type="RefSeq" id="WP_011720245.1">
    <property type="nucleotide sequence ID" value="NC_008578.1"/>
</dbReference>
<evidence type="ECO:0000256" key="3">
    <source>
        <dbReference type="ARBA" id="ARBA00023082"/>
    </source>
</evidence>
<comment type="similarity">
    <text evidence="1">Belongs to the sigma-70 factor family. ECF subfamily.</text>
</comment>
<dbReference type="InterPro" id="IPR014284">
    <property type="entry name" value="RNA_pol_sigma-70_dom"/>
</dbReference>
<evidence type="ECO:0000256" key="4">
    <source>
        <dbReference type="ARBA" id="ARBA00023125"/>
    </source>
</evidence>